<dbReference type="Proteomes" id="UP000078070">
    <property type="component" value="Chromosome"/>
</dbReference>
<reference evidence="2 3" key="2">
    <citation type="journal article" date="2018" name="Int. J. Syst. Evol. Microbiol.">
        <title>Marinobacterium aestuarii sp. nov., a benzene-degrading marine bacterium isolated from estuary sediment.</title>
        <authorList>
            <person name="Bae S.S."/>
            <person name="Jung J."/>
            <person name="Chung D."/>
            <person name="Baek K."/>
        </authorList>
    </citation>
    <scope>NUCLEOTIDE SEQUENCE [LARGE SCALE GENOMIC DNA]</scope>
    <source>
        <strain evidence="2 3">ST58-10</strain>
    </source>
</reference>
<gene>
    <name evidence="2" type="ORF">A8C75_09405</name>
</gene>
<dbReference type="InterPro" id="IPR035917">
    <property type="entry name" value="YjbQ-like_sf"/>
</dbReference>
<dbReference type="InterPro" id="IPR001602">
    <property type="entry name" value="UPF0047_YjbQ-like"/>
</dbReference>
<proteinExistence type="inferred from homology"/>
<accession>A0A1A9EYF0</accession>
<evidence type="ECO:0000313" key="3">
    <source>
        <dbReference type="Proteomes" id="UP000078070"/>
    </source>
</evidence>
<dbReference type="PANTHER" id="PTHR30615:SF8">
    <property type="entry name" value="UPF0047 PROTEIN C4A8.02C"/>
    <property type="match status" value="1"/>
</dbReference>
<dbReference type="STRING" id="1821621.A8C75_09405"/>
<dbReference type="PANTHER" id="PTHR30615">
    <property type="entry name" value="UNCHARACTERIZED PROTEIN YJBQ-RELATED"/>
    <property type="match status" value="1"/>
</dbReference>
<evidence type="ECO:0000313" key="2">
    <source>
        <dbReference type="EMBL" id="ANG62678.1"/>
    </source>
</evidence>
<evidence type="ECO:0000256" key="1">
    <source>
        <dbReference type="ARBA" id="ARBA00005534"/>
    </source>
</evidence>
<dbReference type="SUPFAM" id="SSF111038">
    <property type="entry name" value="YjbQ-like"/>
    <property type="match status" value="1"/>
</dbReference>
<dbReference type="OrthoDB" id="9801725at2"/>
<organism evidence="2 3">
    <name type="scientific">Marinobacterium aestuarii</name>
    <dbReference type="NCBI Taxonomy" id="1821621"/>
    <lineage>
        <taxon>Bacteria</taxon>
        <taxon>Pseudomonadati</taxon>
        <taxon>Pseudomonadota</taxon>
        <taxon>Gammaproteobacteria</taxon>
        <taxon>Oceanospirillales</taxon>
        <taxon>Oceanospirillaceae</taxon>
        <taxon>Marinobacterium</taxon>
    </lineage>
</organism>
<dbReference type="NCBIfam" id="TIGR00149">
    <property type="entry name" value="TIGR00149_YjbQ"/>
    <property type="match status" value="1"/>
</dbReference>
<dbReference type="Pfam" id="PF01894">
    <property type="entry name" value="YjbQ"/>
    <property type="match status" value="1"/>
</dbReference>
<comment type="similarity">
    <text evidence="1">Belongs to the UPF0047 family.</text>
</comment>
<dbReference type="Gene3D" id="2.60.120.460">
    <property type="entry name" value="YjbQ-like"/>
    <property type="match status" value="1"/>
</dbReference>
<sequence>MWIQREVRLRPRERGFHLITDEVVHALPELGRLRVGLLHLFIKHSSASLTINENADPSVRRDFEQFFSRLVPENAAWCTHLDEGPDDLPAHVKASLLGASLSIPVTDGGLNLGVWQGIYLGEHRNQGGGRSILVTLQGE</sequence>
<dbReference type="AlphaFoldDB" id="A0A1A9EYF0"/>
<dbReference type="PIRSF" id="PIRSF004681">
    <property type="entry name" value="UCP004681"/>
    <property type="match status" value="1"/>
</dbReference>
<reference evidence="3" key="1">
    <citation type="submission" date="2016-05" db="EMBL/GenBank/DDBJ databases">
        <authorList>
            <person name="Baek K."/>
            <person name="Yang S.-J."/>
        </authorList>
    </citation>
    <scope>NUCLEOTIDE SEQUENCE [LARGE SCALE GENOMIC DNA]</scope>
    <source>
        <strain evidence="3">ST58-10</strain>
    </source>
</reference>
<dbReference type="RefSeq" id="WP_067381185.1">
    <property type="nucleotide sequence ID" value="NZ_CP015839.1"/>
</dbReference>
<keyword evidence="3" id="KW-1185">Reference proteome</keyword>
<protein>
    <recommendedName>
        <fullName evidence="4">Secondary thiamine-phosphate synthase</fullName>
    </recommendedName>
</protein>
<dbReference type="KEGG" id="mars:A8C75_09405"/>
<evidence type="ECO:0008006" key="4">
    <source>
        <dbReference type="Google" id="ProtNLM"/>
    </source>
</evidence>
<dbReference type="EMBL" id="CP015839">
    <property type="protein sequence ID" value="ANG62678.1"/>
    <property type="molecule type" value="Genomic_DNA"/>
</dbReference>
<name>A0A1A9EYF0_9GAMM</name>